<dbReference type="EMBL" id="KV011838">
    <property type="protein sequence ID" value="KZV25712.1"/>
    <property type="molecule type" value="Genomic_DNA"/>
</dbReference>
<name>A0A2Z7B2H9_9LAMI</name>
<evidence type="ECO:0000256" key="1">
    <source>
        <dbReference type="SAM" id="Phobius"/>
    </source>
</evidence>
<keyword evidence="1" id="KW-1133">Transmembrane helix</keyword>
<organism evidence="2 3">
    <name type="scientific">Dorcoceras hygrometricum</name>
    <dbReference type="NCBI Taxonomy" id="472368"/>
    <lineage>
        <taxon>Eukaryota</taxon>
        <taxon>Viridiplantae</taxon>
        <taxon>Streptophyta</taxon>
        <taxon>Embryophyta</taxon>
        <taxon>Tracheophyta</taxon>
        <taxon>Spermatophyta</taxon>
        <taxon>Magnoliopsida</taxon>
        <taxon>eudicotyledons</taxon>
        <taxon>Gunneridae</taxon>
        <taxon>Pentapetalae</taxon>
        <taxon>asterids</taxon>
        <taxon>lamiids</taxon>
        <taxon>Lamiales</taxon>
        <taxon>Gesneriaceae</taxon>
        <taxon>Didymocarpoideae</taxon>
        <taxon>Trichosporeae</taxon>
        <taxon>Loxocarpinae</taxon>
        <taxon>Dorcoceras</taxon>
    </lineage>
</organism>
<evidence type="ECO:0000313" key="3">
    <source>
        <dbReference type="Proteomes" id="UP000250235"/>
    </source>
</evidence>
<sequence length="404" mass="45755">MSELWDTKIKIFTLLFSDLVSFCSAILSHPLYFSYFVFFLPYILKIVSFIYPLFITTFLVLFAVLPGLAHDSFSTEFGQSWVGHLQIACRLQSKKEVENGGFGFLEDLEMYKVVFGPSMMGVEGNQVEVMEEKSGEIPLEGLQSGVSLEGDHNHNKCELITADKVRESSFLGAEMEEKRLKSFLKLLDQFERMSTGLDEKKVERRLKKETGKIGDKQMIYVSPLGNESQAAAEKINANNTTWRKERTPKVKAHAQRLNFNDEYTNEDGVESSPTIAGTYGSMRKEKEWRRTLACMLFEERHNVDGGEGMDSLWETYETDSTKSKSSKKNNGKMSGFEPDEDCGYEDEMEGNLCCLQAIKLSAGKMNLGVGKPNLVKFSKAVKGFGWLHRVSKNNKKVHNSGDRY</sequence>
<evidence type="ECO:0000313" key="2">
    <source>
        <dbReference type="EMBL" id="KZV25712.1"/>
    </source>
</evidence>
<dbReference type="PANTHER" id="PTHR36760">
    <property type="entry name" value="ACIDIC LEUCINE-RICH NUCLEAR PHOSPHOPROTEIN 32 FAMILY B PROTEIN"/>
    <property type="match status" value="1"/>
</dbReference>
<dbReference type="OrthoDB" id="1939140at2759"/>
<accession>A0A2Z7B2H9</accession>
<reference evidence="2 3" key="1">
    <citation type="journal article" date="2015" name="Proc. Natl. Acad. Sci. U.S.A.">
        <title>The resurrection genome of Boea hygrometrica: A blueprint for survival of dehydration.</title>
        <authorList>
            <person name="Xiao L."/>
            <person name="Yang G."/>
            <person name="Zhang L."/>
            <person name="Yang X."/>
            <person name="Zhao S."/>
            <person name="Ji Z."/>
            <person name="Zhou Q."/>
            <person name="Hu M."/>
            <person name="Wang Y."/>
            <person name="Chen M."/>
            <person name="Xu Y."/>
            <person name="Jin H."/>
            <person name="Xiao X."/>
            <person name="Hu G."/>
            <person name="Bao F."/>
            <person name="Hu Y."/>
            <person name="Wan P."/>
            <person name="Li L."/>
            <person name="Deng X."/>
            <person name="Kuang T."/>
            <person name="Xiang C."/>
            <person name="Zhu J.K."/>
            <person name="Oliver M.J."/>
            <person name="He Y."/>
        </authorList>
    </citation>
    <scope>NUCLEOTIDE SEQUENCE [LARGE SCALE GENOMIC DNA]</scope>
    <source>
        <strain evidence="3">cv. XS01</strain>
    </source>
</reference>
<keyword evidence="1" id="KW-0472">Membrane</keyword>
<keyword evidence="3" id="KW-1185">Reference proteome</keyword>
<dbReference type="Proteomes" id="UP000250235">
    <property type="component" value="Unassembled WGS sequence"/>
</dbReference>
<dbReference type="AlphaFoldDB" id="A0A2Z7B2H9"/>
<protein>
    <submittedName>
        <fullName evidence="2">Uncharacterized protein</fullName>
    </submittedName>
</protein>
<dbReference type="PANTHER" id="PTHR36760:SF1">
    <property type="entry name" value="ACIDIC LEUCINE-RICH NUCLEAR PHOSPHOPROTEIN 32 FAMILY B PROTEIN"/>
    <property type="match status" value="1"/>
</dbReference>
<feature type="transmembrane region" description="Helical" evidence="1">
    <location>
        <begin position="39"/>
        <end position="65"/>
    </location>
</feature>
<keyword evidence="1" id="KW-0812">Transmembrane</keyword>
<gene>
    <name evidence="2" type="ORF">F511_04773</name>
</gene>
<proteinExistence type="predicted"/>
<feature type="transmembrane region" description="Helical" evidence="1">
    <location>
        <begin position="12"/>
        <end position="33"/>
    </location>
</feature>